<evidence type="ECO:0000256" key="1">
    <source>
        <dbReference type="SAM" id="Phobius"/>
    </source>
</evidence>
<evidence type="ECO:0000313" key="4">
    <source>
        <dbReference type="Proteomes" id="UP001500426"/>
    </source>
</evidence>
<dbReference type="Pfam" id="PF26566">
    <property type="entry name" value="PH_40"/>
    <property type="match status" value="1"/>
</dbReference>
<proteinExistence type="predicted"/>
<dbReference type="EMBL" id="BAABCS010000020">
    <property type="protein sequence ID" value="GAA4055477.1"/>
    <property type="molecule type" value="Genomic_DNA"/>
</dbReference>
<keyword evidence="1" id="KW-1133">Transmembrane helix</keyword>
<feature type="transmembrane region" description="Helical" evidence="1">
    <location>
        <begin position="21"/>
        <end position="38"/>
    </location>
</feature>
<dbReference type="InterPro" id="IPR058916">
    <property type="entry name" value="PH_40"/>
</dbReference>
<protein>
    <recommendedName>
        <fullName evidence="2">PH domain-containing protein</fullName>
    </recommendedName>
</protein>
<reference evidence="4" key="1">
    <citation type="journal article" date="2019" name="Int. J. Syst. Evol. Microbiol.">
        <title>The Global Catalogue of Microorganisms (GCM) 10K type strain sequencing project: providing services to taxonomists for standard genome sequencing and annotation.</title>
        <authorList>
            <consortium name="The Broad Institute Genomics Platform"/>
            <consortium name="The Broad Institute Genome Sequencing Center for Infectious Disease"/>
            <person name="Wu L."/>
            <person name="Ma J."/>
        </authorList>
    </citation>
    <scope>NUCLEOTIDE SEQUENCE [LARGE SCALE GENOMIC DNA]</scope>
    <source>
        <strain evidence="4">JCM 17068</strain>
    </source>
</reference>
<organism evidence="3 4">
    <name type="scientific">Flavobacterium chungnamense</name>
    <dbReference type="NCBI Taxonomy" id="706182"/>
    <lineage>
        <taxon>Bacteria</taxon>
        <taxon>Pseudomonadati</taxon>
        <taxon>Bacteroidota</taxon>
        <taxon>Flavobacteriia</taxon>
        <taxon>Flavobacteriales</taxon>
        <taxon>Flavobacteriaceae</taxon>
        <taxon>Flavobacterium</taxon>
    </lineage>
</organism>
<name>A0ABP7UY87_9FLAO</name>
<keyword evidence="1" id="KW-0812">Transmembrane</keyword>
<feature type="transmembrane region" description="Helical" evidence="1">
    <location>
        <begin position="44"/>
        <end position="66"/>
    </location>
</feature>
<evidence type="ECO:0000313" key="3">
    <source>
        <dbReference type="EMBL" id="GAA4055477.1"/>
    </source>
</evidence>
<gene>
    <name evidence="3" type="ORF">GCM10022388_22590</name>
</gene>
<evidence type="ECO:0000259" key="2">
    <source>
        <dbReference type="Pfam" id="PF26566"/>
    </source>
</evidence>
<accession>A0ABP7UY87</accession>
<keyword evidence="1" id="KW-0472">Membrane</keyword>
<keyword evidence="4" id="KW-1185">Reference proteome</keyword>
<dbReference type="Proteomes" id="UP001500426">
    <property type="component" value="Unassembled WGS sequence"/>
</dbReference>
<sequence length="168" mass="20345">MKVTYKINKKSFYEPIKNSKWIYLTFLFYTIFTIYLFYNTGILIFTLLFLSIPFLLQIILHLDYYFNDKDTILEIDYSEMKIIQTKKNIKTEIYFDEIYKIIYFKGSKYPEKFGKYAIPSNFYNFTVIVSKDKKKIKYTDFILKDFGLFPIEKRVVTTPFLNLTNNII</sequence>
<comment type="caution">
    <text evidence="3">The sequence shown here is derived from an EMBL/GenBank/DDBJ whole genome shotgun (WGS) entry which is preliminary data.</text>
</comment>
<feature type="domain" description="PH" evidence="2">
    <location>
        <begin position="5"/>
        <end position="144"/>
    </location>
</feature>